<accession>A0ABP7FVM0</accession>
<feature type="transmembrane region" description="Helical" evidence="9">
    <location>
        <begin position="157"/>
        <end position="177"/>
    </location>
</feature>
<keyword evidence="6 9" id="KW-0472">Membrane</keyword>
<feature type="transmembrane region" description="Helical" evidence="9">
    <location>
        <begin position="410"/>
        <end position="436"/>
    </location>
</feature>
<dbReference type="Pfam" id="PF07690">
    <property type="entry name" value="MFS_1"/>
    <property type="match status" value="1"/>
</dbReference>
<feature type="transmembrane region" description="Helical" evidence="9">
    <location>
        <begin position="349"/>
        <end position="368"/>
    </location>
</feature>
<feature type="transmembrane region" description="Helical" evidence="9">
    <location>
        <begin position="321"/>
        <end position="342"/>
    </location>
</feature>
<dbReference type="Gene3D" id="1.20.1720.10">
    <property type="entry name" value="Multidrug resistance protein D"/>
    <property type="match status" value="1"/>
</dbReference>
<gene>
    <name evidence="11" type="ORF">GCM10023082_51400</name>
</gene>
<sequence length="488" mass="49375">MQQHDVAAAKRTTPPTNDEASGGRGRRSAAFTLLASVQFVLILAMSVLNVVLPDIQREFGLDRAELALLSASYGMSFSGLLLLGGRLSDLYGNRRVFLLGTLVFGASSALAGISTGMWMLLAARFVQGAGAALAVPAAMALVRLVHPDSARYSRAMAVWGGLAASGGTAGMILSGVVASSNSWRWAFAVPVAVALVALAAAPQLIPRDAAGRGGRLDVLGAVLVTTGVALLSYGLAEAPERGWSSPVTLVALAAGCALLVGFAAAERRVARPLLPLSFLASPRRAVALLAVFLGAAGITTIFFVFALYFQEVRGYTALETSAAFLPFGLALVIGGLCVGRLVQRFGPRVVLVTGLVLAGLGLAALSRIGTHTPYAGVILAGLLLFPAGAALVFAGSTVTATTDVPQGQAGLAGAVVNTALEAGPALGLVVLVTLATGHATALEHAGRNAAAAQTSGYGFAFAVAAAAFAAAAVCTALLLRPRSRHDGG</sequence>
<dbReference type="CDD" id="cd17321">
    <property type="entry name" value="MFS_MMR_MDR_like"/>
    <property type="match status" value="1"/>
</dbReference>
<dbReference type="RefSeq" id="WP_425588386.1">
    <property type="nucleotide sequence ID" value="NZ_BAABEP010000048.1"/>
</dbReference>
<name>A0ABP7FVM0_9ACTN</name>
<evidence type="ECO:0000256" key="2">
    <source>
        <dbReference type="ARBA" id="ARBA00022448"/>
    </source>
</evidence>
<feature type="transmembrane region" description="Helical" evidence="9">
    <location>
        <begin position="64"/>
        <end position="84"/>
    </location>
</feature>
<dbReference type="EMBL" id="BAABEP010000048">
    <property type="protein sequence ID" value="GAA3748991.1"/>
    <property type="molecule type" value="Genomic_DNA"/>
</dbReference>
<dbReference type="Proteomes" id="UP001499884">
    <property type="component" value="Unassembled WGS sequence"/>
</dbReference>
<evidence type="ECO:0000256" key="6">
    <source>
        <dbReference type="ARBA" id="ARBA00023136"/>
    </source>
</evidence>
<keyword evidence="3" id="KW-1003">Cell membrane</keyword>
<evidence type="ECO:0000256" key="7">
    <source>
        <dbReference type="ARBA" id="ARBA00023251"/>
    </source>
</evidence>
<proteinExistence type="predicted"/>
<organism evidence="11 12">
    <name type="scientific">Streptomyces tremellae</name>
    <dbReference type="NCBI Taxonomy" id="1124239"/>
    <lineage>
        <taxon>Bacteria</taxon>
        <taxon>Bacillati</taxon>
        <taxon>Actinomycetota</taxon>
        <taxon>Actinomycetes</taxon>
        <taxon>Kitasatosporales</taxon>
        <taxon>Streptomycetaceae</taxon>
        <taxon>Streptomyces</taxon>
    </lineage>
</organism>
<dbReference type="PANTHER" id="PTHR42718">
    <property type="entry name" value="MAJOR FACILITATOR SUPERFAMILY MULTIDRUG TRANSPORTER MFSC"/>
    <property type="match status" value="1"/>
</dbReference>
<feature type="transmembrane region" description="Helical" evidence="9">
    <location>
        <begin position="286"/>
        <end position="309"/>
    </location>
</feature>
<feature type="transmembrane region" description="Helical" evidence="9">
    <location>
        <begin position="31"/>
        <end position="52"/>
    </location>
</feature>
<evidence type="ECO:0000256" key="4">
    <source>
        <dbReference type="ARBA" id="ARBA00022692"/>
    </source>
</evidence>
<keyword evidence="7" id="KW-0046">Antibiotic resistance</keyword>
<dbReference type="InterPro" id="IPR011701">
    <property type="entry name" value="MFS"/>
</dbReference>
<evidence type="ECO:0000313" key="11">
    <source>
        <dbReference type="EMBL" id="GAA3748991.1"/>
    </source>
</evidence>
<feature type="transmembrane region" description="Helical" evidence="9">
    <location>
        <begin position="96"/>
        <end position="119"/>
    </location>
</feature>
<keyword evidence="5 9" id="KW-1133">Transmembrane helix</keyword>
<evidence type="ECO:0000256" key="8">
    <source>
        <dbReference type="SAM" id="MobiDB-lite"/>
    </source>
</evidence>
<evidence type="ECO:0000256" key="3">
    <source>
        <dbReference type="ARBA" id="ARBA00022475"/>
    </source>
</evidence>
<keyword evidence="4 9" id="KW-0812">Transmembrane</keyword>
<feature type="transmembrane region" description="Helical" evidence="9">
    <location>
        <begin position="247"/>
        <end position="265"/>
    </location>
</feature>
<evidence type="ECO:0000256" key="9">
    <source>
        <dbReference type="SAM" id="Phobius"/>
    </source>
</evidence>
<dbReference type="InterPro" id="IPR020846">
    <property type="entry name" value="MFS_dom"/>
</dbReference>
<dbReference type="SUPFAM" id="SSF103473">
    <property type="entry name" value="MFS general substrate transporter"/>
    <property type="match status" value="1"/>
</dbReference>
<keyword evidence="12" id="KW-1185">Reference proteome</keyword>
<reference evidence="12" key="1">
    <citation type="journal article" date="2019" name="Int. J. Syst. Evol. Microbiol.">
        <title>The Global Catalogue of Microorganisms (GCM) 10K type strain sequencing project: providing services to taxonomists for standard genome sequencing and annotation.</title>
        <authorList>
            <consortium name="The Broad Institute Genomics Platform"/>
            <consortium name="The Broad Institute Genome Sequencing Center for Infectious Disease"/>
            <person name="Wu L."/>
            <person name="Ma J."/>
        </authorList>
    </citation>
    <scope>NUCLEOTIDE SEQUENCE [LARGE SCALE GENOMIC DNA]</scope>
    <source>
        <strain evidence="12">JCM 30846</strain>
    </source>
</reference>
<dbReference type="PROSITE" id="PS50850">
    <property type="entry name" value="MFS"/>
    <property type="match status" value="1"/>
</dbReference>
<comment type="subcellular location">
    <subcellularLocation>
        <location evidence="1">Cell membrane</location>
        <topology evidence="1">Multi-pass membrane protein</topology>
    </subcellularLocation>
</comment>
<evidence type="ECO:0000313" key="12">
    <source>
        <dbReference type="Proteomes" id="UP001499884"/>
    </source>
</evidence>
<feature type="transmembrane region" description="Helical" evidence="9">
    <location>
        <begin position="125"/>
        <end position="145"/>
    </location>
</feature>
<evidence type="ECO:0000256" key="5">
    <source>
        <dbReference type="ARBA" id="ARBA00022989"/>
    </source>
</evidence>
<feature type="transmembrane region" description="Helical" evidence="9">
    <location>
        <begin position="216"/>
        <end position="235"/>
    </location>
</feature>
<feature type="transmembrane region" description="Helical" evidence="9">
    <location>
        <begin position="456"/>
        <end position="479"/>
    </location>
</feature>
<evidence type="ECO:0000259" key="10">
    <source>
        <dbReference type="PROSITE" id="PS50850"/>
    </source>
</evidence>
<protein>
    <submittedName>
        <fullName evidence="11">MFS transporter</fullName>
    </submittedName>
</protein>
<evidence type="ECO:0000256" key="1">
    <source>
        <dbReference type="ARBA" id="ARBA00004651"/>
    </source>
</evidence>
<feature type="region of interest" description="Disordered" evidence="8">
    <location>
        <begin position="1"/>
        <end position="24"/>
    </location>
</feature>
<dbReference type="InterPro" id="IPR036259">
    <property type="entry name" value="MFS_trans_sf"/>
</dbReference>
<feature type="transmembrane region" description="Helical" evidence="9">
    <location>
        <begin position="183"/>
        <end position="204"/>
    </location>
</feature>
<dbReference type="Gene3D" id="1.20.1250.20">
    <property type="entry name" value="MFS general substrate transporter like domains"/>
    <property type="match status" value="1"/>
</dbReference>
<comment type="caution">
    <text evidence="11">The sequence shown here is derived from an EMBL/GenBank/DDBJ whole genome shotgun (WGS) entry which is preliminary data.</text>
</comment>
<dbReference type="PANTHER" id="PTHR42718:SF46">
    <property type="entry name" value="BLR6921 PROTEIN"/>
    <property type="match status" value="1"/>
</dbReference>
<dbReference type="PRINTS" id="PR01036">
    <property type="entry name" value="TCRTETB"/>
</dbReference>
<feature type="domain" description="Major facilitator superfamily (MFS) profile" evidence="10">
    <location>
        <begin position="30"/>
        <end position="484"/>
    </location>
</feature>
<feature type="transmembrane region" description="Helical" evidence="9">
    <location>
        <begin position="374"/>
        <end position="398"/>
    </location>
</feature>
<keyword evidence="2" id="KW-0813">Transport</keyword>